<dbReference type="RefSeq" id="WP_097645926.1">
    <property type="nucleotide sequence ID" value="NZ_NQWI01000174.1"/>
</dbReference>
<sequence length="131" mass="14316">MAKTDNPLKRLVNLAANDVAAWLLERPVREATTRSSNLVPPAQALDSDLVFFVTLEDGSEEILHLEFQGRGSDRPMPIRMLEYRTRLAATYPDMPVTSVVWYVGGAGVGTVGLLAEPVEANATLSHLERGL</sequence>
<keyword evidence="2" id="KW-1185">Reference proteome</keyword>
<organism evidence="1 2">
    <name type="scientific">Candidatus Viridilinea mediisalina</name>
    <dbReference type="NCBI Taxonomy" id="2024553"/>
    <lineage>
        <taxon>Bacteria</taxon>
        <taxon>Bacillati</taxon>
        <taxon>Chloroflexota</taxon>
        <taxon>Chloroflexia</taxon>
        <taxon>Chloroflexales</taxon>
        <taxon>Chloroflexineae</taxon>
        <taxon>Oscillochloridaceae</taxon>
        <taxon>Candidatus Viridilinea</taxon>
    </lineage>
</organism>
<dbReference type="PANTHER" id="PTHR34613:SF1">
    <property type="entry name" value="SLL6017 PROTEIN"/>
    <property type="match status" value="1"/>
</dbReference>
<dbReference type="PANTHER" id="PTHR34613">
    <property type="entry name" value="SLL0800 PROTEIN"/>
    <property type="match status" value="1"/>
</dbReference>
<comment type="caution">
    <text evidence="1">The sequence shown here is derived from an EMBL/GenBank/DDBJ whole genome shotgun (WGS) entry which is preliminary data.</text>
</comment>
<protein>
    <submittedName>
        <fullName evidence="1">Uncharacterized protein</fullName>
    </submittedName>
</protein>
<reference evidence="2" key="1">
    <citation type="submission" date="2017-08" db="EMBL/GenBank/DDBJ databases">
        <authorList>
            <person name="Grouzdev D.S."/>
            <person name="Gaisin V.A."/>
            <person name="Rysina M.S."/>
            <person name="Gorlenko V.M."/>
        </authorList>
    </citation>
    <scope>NUCLEOTIDE SEQUENCE [LARGE SCALE GENOMIC DNA]</scope>
    <source>
        <strain evidence="2">Kir15-3F</strain>
    </source>
</reference>
<evidence type="ECO:0000313" key="2">
    <source>
        <dbReference type="Proteomes" id="UP000220527"/>
    </source>
</evidence>
<proteinExistence type="predicted"/>
<dbReference type="AlphaFoldDB" id="A0A2A6RE72"/>
<dbReference type="OrthoDB" id="508261at2"/>
<name>A0A2A6RE72_9CHLR</name>
<accession>A0A2A6RE72</accession>
<dbReference type="EMBL" id="NQWI01000174">
    <property type="protein sequence ID" value="PDW00640.1"/>
    <property type="molecule type" value="Genomic_DNA"/>
</dbReference>
<dbReference type="Proteomes" id="UP000220527">
    <property type="component" value="Unassembled WGS sequence"/>
</dbReference>
<evidence type="ECO:0000313" key="1">
    <source>
        <dbReference type="EMBL" id="PDW00640.1"/>
    </source>
</evidence>
<gene>
    <name evidence="1" type="ORF">CJ255_20415</name>
</gene>